<comment type="caution">
    <text evidence="13">The sequence shown here is derived from an EMBL/GenBank/DDBJ whole genome shotgun (WGS) entry which is preliminary data.</text>
</comment>
<feature type="transmembrane region" description="Helical" evidence="11">
    <location>
        <begin position="46"/>
        <end position="67"/>
    </location>
</feature>
<protein>
    <recommendedName>
        <fullName evidence="12">Cytochrome b561 domain-containing protein</fullName>
    </recommendedName>
</protein>
<name>A0A401GNB3_9APHY</name>
<feature type="transmembrane region" description="Helical" evidence="11">
    <location>
        <begin position="117"/>
        <end position="134"/>
    </location>
</feature>
<dbReference type="GO" id="GO:0140575">
    <property type="term" value="F:transmembrane monodehydroascorbate reductase activity"/>
    <property type="evidence" value="ECO:0007669"/>
    <property type="project" value="InterPro"/>
</dbReference>
<sequence length="201" mass="22283">MRWPLHDQLAIAHALFACIAVLFTMPIALLAARYLRHGPRWFRIHVIFNGITTFLVILVFGLGMGAVSTQNLGTQFNGPYSDLHHKLGLTIFILVLAQTILGIFSHYYPGGHISRRVHVAFGTIVAAGMIWETWEGLHNEWAEMSVSMTVTPQGVQIVFWAVFMVLAIAYGAAVGQVALRKVAVQTYEDVKSDEKLPISVP</sequence>
<keyword evidence="4" id="KW-0349">Heme</keyword>
<dbReference type="InterPro" id="IPR006593">
    <property type="entry name" value="Cyt_b561/ferric_Rdtase_TM"/>
</dbReference>
<keyword evidence="7" id="KW-0249">Electron transport</keyword>
<evidence type="ECO:0000259" key="12">
    <source>
        <dbReference type="SMART" id="SM00665"/>
    </source>
</evidence>
<evidence type="ECO:0000256" key="6">
    <source>
        <dbReference type="ARBA" id="ARBA00022723"/>
    </source>
</evidence>
<feature type="transmembrane region" description="Helical" evidence="11">
    <location>
        <begin position="154"/>
        <end position="173"/>
    </location>
</feature>
<keyword evidence="8 11" id="KW-1133">Transmembrane helix</keyword>
<dbReference type="GeneID" id="38780648"/>
<comment type="subcellular location">
    <subcellularLocation>
        <location evidence="2">Membrane</location>
        <topology evidence="2">Multi-pass membrane protein</topology>
    </subcellularLocation>
</comment>
<dbReference type="Proteomes" id="UP000287166">
    <property type="component" value="Unassembled WGS sequence"/>
</dbReference>
<dbReference type="STRING" id="139825.A0A401GNB3"/>
<evidence type="ECO:0000313" key="13">
    <source>
        <dbReference type="EMBL" id="GBE83731.1"/>
    </source>
</evidence>
<dbReference type="SMART" id="SM00665">
    <property type="entry name" value="B561"/>
    <property type="match status" value="1"/>
</dbReference>
<keyword evidence="10 11" id="KW-0472">Membrane</keyword>
<dbReference type="GO" id="GO:0046872">
    <property type="term" value="F:metal ion binding"/>
    <property type="evidence" value="ECO:0007669"/>
    <property type="project" value="UniProtKB-KW"/>
</dbReference>
<dbReference type="PANTHER" id="PTHR15422:SF24">
    <property type="entry name" value="DOMON RELATED DOMAIN-CONTAINING PROTEIN"/>
    <property type="match status" value="1"/>
</dbReference>
<evidence type="ECO:0000256" key="1">
    <source>
        <dbReference type="ARBA" id="ARBA00001970"/>
    </source>
</evidence>
<evidence type="ECO:0000256" key="11">
    <source>
        <dbReference type="SAM" id="Phobius"/>
    </source>
</evidence>
<dbReference type="GO" id="GO:0020037">
    <property type="term" value="F:heme binding"/>
    <property type="evidence" value="ECO:0007669"/>
    <property type="project" value="TreeGrafter"/>
</dbReference>
<dbReference type="AlphaFoldDB" id="A0A401GNB3"/>
<keyword evidence="9" id="KW-0408">Iron</keyword>
<dbReference type="PROSITE" id="PS51257">
    <property type="entry name" value="PROKAR_LIPOPROTEIN"/>
    <property type="match status" value="1"/>
</dbReference>
<evidence type="ECO:0000256" key="3">
    <source>
        <dbReference type="ARBA" id="ARBA00022448"/>
    </source>
</evidence>
<dbReference type="Gene3D" id="1.20.120.1770">
    <property type="match status" value="1"/>
</dbReference>
<evidence type="ECO:0000256" key="7">
    <source>
        <dbReference type="ARBA" id="ARBA00022982"/>
    </source>
</evidence>
<evidence type="ECO:0000256" key="10">
    <source>
        <dbReference type="ARBA" id="ARBA00023136"/>
    </source>
</evidence>
<dbReference type="OrthoDB" id="19261at2759"/>
<gene>
    <name evidence="13" type="ORF">SCP_0507870</name>
</gene>
<dbReference type="InterPro" id="IPR045150">
    <property type="entry name" value="CYB561D1/2"/>
</dbReference>
<evidence type="ECO:0000256" key="5">
    <source>
        <dbReference type="ARBA" id="ARBA00022692"/>
    </source>
</evidence>
<keyword evidence="3" id="KW-0813">Transport</keyword>
<feature type="transmembrane region" description="Helical" evidence="11">
    <location>
        <begin position="12"/>
        <end position="34"/>
    </location>
</feature>
<dbReference type="GO" id="GO:0016020">
    <property type="term" value="C:membrane"/>
    <property type="evidence" value="ECO:0007669"/>
    <property type="project" value="UniProtKB-SubCell"/>
</dbReference>
<keyword evidence="6" id="KW-0479">Metal-binding</keyword>
<comment type="cofactor">
    <cofactor evidence="1">
        <name>heme b</name>
        <dbReference type="ChEBI" id="CHEBI:60344"/>
    </cofactor>
</comment>
<dbReference type="EMBL" id="BFAD01000005">
    <property type="protein sequence ID" value="GBE83731.1"/>
    <property type="molecule type" value="Genomic_DNA"/>
</dbReference>
<dbReference type="InParanoid" id="A0A401GNB3"/>
<dbReference type="CDD" id="cd08760">
    <property type="entry name" value="Cyt_b561_FRRS1_like"/>
    <property type="match status" value="1"/>
</dbReference>
<proteinExistence type="predicted"/>
<evidence type="ECO:0000256" key="8">
    <source>
        <dbReference type="ARBA" id="ARBA00022989"/>
    </source>
</evidence>
<feature type="domain" description="Cytochrome b561" evidence="12">
    <location>
        <begin position="12"/>
        <end position="137"/>
    </location>
</feature>
<accession>A0A401GNB3</accession>
<dbReference type="RefSeq" id="XP_027614644.1">
    <property type="nucleotide sequence ID" value="XM_027758843.1"/>
</dbReference>
<keyword evidence="14" id="KW-1185">Reference proteome</keyword>
<dbReference type="PANTHER" id="PTHR15422">
    <property type="entry name" value="OS05G0565100 PROTEIN"/>
    <property type="match status" value="1"/>
</dbReference>
<keyword evidence="5 11" id="KW-0812">Transmembrane</keyword>
<feature type="transmembrane region" description="Helical" evidence="11">
    <location>
        <begin position="87"/>
        <end position="105"/>
    </location>
</feature>
<evidence type="ECO:0000256" key="2">
    <source>
        <dbReference type="ARBA" id="ARBA00004141"/>
    </source>
</evidence>
<organism evidence="13 14">
    <name type="scientific">Sparassis crispa</name>
    <dbReference type="NCBI Taxonomy" id="139825"/>
    <lineage>
        <taxon>Eukaryota</taxon>
        <taxon>Fungi</taxon>
        <taxon>Dikarya</taxon>
        <taxon>Basidiomycota</taxon>
        <taxon>Agaricomycotina</taxon>
        <taxon>Agaricomycetes</taxon>
        <taxon>Polyporales</taxon>
        <taxon>Sparassidaceae</taxon>
        <taxon>Sparassis</taxon>
    </lineage>
</organism>
<evidence type="ECO:0000256" key="4">
    <source>
        <dbReference type="ARBA" id="ARBA00022617"/>
    </source>
</evidence>
<evidence type="ECO:0000313" key="14">
    <source>
        <dbReference type="Proteomes" id="UP000287166"/>
    </source>
</evidence>
<reference evidence="13 14" key="1">
    <citation type="journal article" date="2018" name="Sci. Rep.">
        <title>Genome sequence of the cauliflower mushroom Sparassis crispa (Hanabiratake) and its association with beneficial usage.</title>
        <authorList>
            <person name="Kiyama R."/>
            <person name="Furutani Y."/>
            <person name="Kawaguchi K."/>
            <person name="Nakanishi T."/>
        </authorList>
    </citation>
    <scope>NUCLEOTIDE SEQUENCE [LARGE SCALE GENOMIC DNA]</scope>
</reference>
<evidence type="ECO:0000256" key="9">
    <source>
        <dbReference type="ARBA" id="ARBA00023004"/>
    </source>
</evidence>